<evidence type="ECO:0000313" key="2">
    <source>
        <dbReference type="EMBL" id="ALR19977.1"/>
    </source>
</evidence>
<dbReference type="Gene3D" id="3.10.490.10">
    <property type="entry name" value="Gamma-glutamyl cyclotransferase-like"/>
    <property type="match status" value="1"/>
</dbReference>
<dbReference type="CDD" id="cd06661">
    <property type="entry name" value="GGCT_like"/>
    <property type="match status" value="1"/>
</dbReference>
<accession>A0A0S3EX58</accession>
<dbReference type="InterPro" id="IPR036568">
    <property type="entry name" value="GGCT-like_sf"/>
</dbReference>
<protein>
    <recommendedName>
        <fullName evidence="1">Gamma-glutamylcyclotransferase AIG2-like domain-containing protein</fullName>
    </recommendedName>
</protein>
<dbReference type="InterPro" id="IPR013024">
    <property type="entry name" value="GGCT-like"/>
</dbReference>
<evidence type="ECO:0000313" key="3">
    <source>
        <dbReference type="Proteomes" id="UP000056968"/>
    </source>
</evidence>
<dbReference type="InterPro" id="IPR009288">
    <property type="entry name" value="AIG2-like_dom"/>
</dbReference>
<keyword evidence="3" id="KW-1185">Reference proteome</keyword>
<feature type="domain" description="Gamma-glutamylcyclotransferase AIG2-like" evidence="1">
    <location>
        <begin position="6"/>
        <end position="125"/>
    </location>
</feature>
<dbReference type="RefSeq" id="WP_062063296.1">
    <property type="nucleotide sequence ID" value="NZ_CP013264.1"/>
</dbReference>
<dbReference type="SUPFAM" id="SSF110857">
    <property type="entry name" value="Gamma-glutamyl cyclotransferase-like"/>
    <property type="match status" value="1"/>
</dbReference>
<organism evidence="2 3">
    <name type="scientific">Sphingobium baderi</name>
    <dbReference type="NCBI Taxonomy" id="1332080"/>
    <lineage>
        <taxon>Bacteria</taxon>
        <taxon>Pseudomonadati</taxon>
        <taxon>Pseudomonadota</taxon>
        <taxon>Alphaproteobacteria</taxon>
        <taxon>Sphingomonadales</taxon>
        <taxon>Sphingomonadaceae</taxon>
        <taxon>Sphingobium</taxon>
    </lineage>
</organism>
<gene>
    <name evidence="2" type="ORF">ATN00_06305</name>
</gene>
<dbReference type="EMBL" id="CP013264">
    <property type="protein sequence ID" value="ALR19977.1"/>
    <property type="molecule type" value="Genomic_DNA"/>
</dbReference>
<name>A0A0S3EX58_9SPHN</name>
<reference evidence="2 3" key="1">
    <citation type="submission" date="2015-11" db="EMBL/GenBank/DDBJ databases">
        <title>A Two-component Flavoprotein Monooxygenase System MeaXY Responsible for para-Hydroxylation of 2-Methyl-6-ethylaniline and 2,6-Diethylaniline in Sphingobium baderi DE-13.</title>
        <authorList>
            <person name="Cheng M."/>
            <person name="Meng Q."/>
            <person name="Yang Y."/>
            <person name="Chu C."/>
            <person name="Yan X."/>
            <person name="He J."/>
            <person name="Li S."/>
        </authorList>
    </citation>
    <scope>NUCLEOTIDE SEQUENCE [LARGE SCALE GENOMIC DNA]</scope>
    <source>
        <strain evidence="2 3">DE-13</strain>
    </source>
</reference>
<sequence length="128" mass="14080">MPAQLLFVYGTLRPAFGRPMALWFGTVARHKGKGSAKGALYRIADYPGFVPGPNGVVAGDVFELPDPTPVLAKLDIYEECSPDFLPPHEYRREMLAVDMPDGPVQAWVYVYARPTDGLERLENGDLSA</sequence>
<dbReference type="KEGG" id="sbd:ATN00_06305"/>
<dbReference type="Pfam" id="PF06094">
    <property type="entry name" value="GGACT"/>
    <property type="match status" value="1"/>
</dbReference>
<evidence type="ECO:0000259" key="1">
    <source>
        <dbReference type="Pfam" id="PF06094"/>
    </source>
</evidence>
<proteinExistence type="predicted"/>
<dbReference type="Proteomes" id="UP000056968">
    <property type="component" value="Chromosome"/>
</dbReference>
<dbReference type="OrthoDB" id="482277at2"/>
<dbReference type="STRING" id="1332080.ATN00_06305"/>
<dbReference type="AlphaFoldDB" id="A0A0S3EX58"/>